<dbReference type="InterPro" id="IPR050638">
    <property type="entry name" value="AA-Vitamin_Transporters"/>
</dbReference>
<evidence type="ECO:0000256" key="6">
    <source>
        <dbReference type="ARBA" id="ARBA00023136"/>
    </source>
</evidence>
<evidence type="ECO:0000313" key="9">
    <source>
        <dbReference type="EMBL" id="PAD81312.1"/>
    </source>
</evidence>
<comment type="caution">
    <text evidence="9">The sequence shown here is derived from an EMBL/GenBank/DDBJ whole genome shotgun (WGS) entry which is preliminary data.</text>
</comment>
<evidence type="ECO:0000256" key="5">
    <source>
        <dbReference type="ARBA" id="ARBA00022989"/>
    </source>
</evidence>
<sequence length="310" mass="33794">MELVILSERIVAYLKVIAAMTIVGSSVVAGKILIQTMPIFLASELRFLVASLILVPLLIYKEGIPSLSRRDIVILFFQSLTGVFLFSIFMLYGLKYTTAMEAGIVTSTLPAMVALLAYFIMKEKLTRNKIAGIITAILGVIILNVSGVMQEISGSHLEIVGNFLVLGAVMGEALFIILGKSISKKVSPLTITTGVSVIGGLLFLPMAIYDSITANYSFGSGYDWLLIFYFGMVVTVLAFLLMYQGLAVLSAATVGILTSVLPLSTVVLSFFLLKEPLYYYHLIGLCLIFMAIYFSSREEKIQMDQGIGNN</sequence>
<dbReference type="PANTHER" id="PTHR32322:SF18">
    <property type="entry name" value="S-ADENOSYLMETHIONINE_S-ADENOSYLHOMOCYSTEINE TRANSPORTER"/>
    <property type="match status" value="1"/>
</dbReference>
<evidence type="ECO:0000313" key="10">
    <source>
        <dbReference type="Proteomes" id="UP000216961"/>
    </source>
</evidence>
<feature type="transmembrane region" description="Helical" evidence="7">
    <location>
        <begin position="189"/>
        <end position="209"/>
    </location>
</feature>
<feature type="domain" description="EamA" evidence="8">
    <location>
        <begin position="161"/>
        <end position="296"/>
    </location>
</feature>
<name>A0AA91TNX8_NIACI</name>
<dbReference type="GO" id="GO:0005886">
    <property type="term" value="C:plasma membrane"/>
    <property type="evidence" value="ECO:0007669"/>
    <property type="project" value="UniProtKB-SubCell"/>
</dbReference>
<accession>A0AA91TNX8</accession>
<dbReference type="Proteomes" id="UP000216961">
    <property type="component" value="Unassembled WGS sequence"/>
</dbReference>
<evidence type="ECO:0000256" key="7">
    <source>
        <dbReference type="SAM" id="Phobius"/>
    </source>
</evidence>
<evidence type="ECO:0000256" key="2">
    <source>
        <dbReference type="ARBA" id="ARBA00007362"/>
    </source>
</evidence>
<feature type="transmembrane region" description="Helical" evidence="7">
    <location>
        <begin position="72"/>
        <end position="94"/>
    </location>
</feature>
<feature type="transmembrane region" description="Helical" evidence="7">
    <location>
        <begin position="159"/>
        <end position="177"/>
    </location>
</feature>
<dbReference type="Pfam" id="PF00892">
    <property type="entry name" value="EamA"/>
    <property type="match status" value="2"/>
</dbReference>
<dbReference type="PANTHER" id="PTHR32322">
    <property type="entry name" value="INNER MEMBRANE TRANSPORTER"/>
    <property type="match status" value="1"/>
</dbReference>
<organism evidence="9 10">
    <name type="scientific">Niallia circulans</name>
    <name type="common">Bacillus circulans</name>
    <dbReference type="NCBI Taxonomy" id="1397"/>
    <lineage>
        <taxon>Bacteria</taxon>
        <taxon>Bacillati</taxon>
        <taxon>Bacillota</taxon>
        <taxon>Bacilli</taxon>
        <taxon>Bacillales</taxon>
        <taxon>Bacillaceae</taxon>
        <taxon>Niallia</taxon>
    </lineage>
</organism>
<evidence type="ECO:0000256" key="1">
    <source>
        <dbReference type="ARBA" id="ARBA00004651"/>
    </source>
</evidence>
<feature type="domain" description="EamA" evidence="8">
    <location>
        <begin position="12"/>
        <end position="144"/>
    </location>
</feature>
<keyword evidence="6 7" id="KW-0472">Membrane</keyword>
<evidence type="ECO:0000256" key="4">
    <source>
        <dbReference type="ARBA" id="ARBA00022692"/>
    </source>
</evidence>
<evidence type="ECO:0000259" key="8">
    <source>
        <dbReference type="Pfam" id="PF00892"/>
    </source>
</evidence>
<dbReference type="AlphaFoldDB" id="A0AA91TNX8"/>
<evidence type="ECO:0000256" key="3">
    <source>
        <dbReference type="ARBA" id="ARBA00022475"/>
    </source>
</evidence>
<dbReference type="InterPro" id="IPR037185">
    <property type="entry name" value="EmrE-like"/>
</dbReference>
<keyword evidence="4 7" id="KW-0812">Transmembrane</keyword>
<feature type="transmembrane region" description="Helical" evidence="7">
    <location>
        <begin position="248"/>
        <end position="272"/>
    </location>
</feature>
<feature type="transmembrane region" description="Helical" evidence="7">
    <location>
        <begin position="100"/>
        <end position="121"/>
    </location>
</feature>
<feature type="transmembrane region" description="Helical" evidence="7">
    <location>
        <begin position="40"/>
        <end position="60"/>
    </location>
</feature>
<dbReference type="SUPFAM" id="SSF103481">
    <property type="entry name" value="Multidrug resistance efflux transporter EmrE"/>
    <property type="match status" value="2"/>
</dbReference>
<reference evidence="9 10" key="1">
    <citation type="submission" date="2017-07" db="EMBL/GenBank/DDBJ databases">
        <title>Isolation and whole genome analysis of endospore-forming bacteria from heroin.</title>
        <authorList>
            <person name="Kalinowski J."/>
            <person name="Ahrens B."/>
            <person name="Al-Dilaimi A."/>
            <person name="Winkler A."/>
            <person name="Wibberg D."/>
            <person name="Schleenbecker U."/>
            <person name="Ruckert C."/>
            <person name="Wolfel R."/>
            <person name="Grass G."/>
        </authorList>
    </citation>
    <scope>NUCLEOTIDE SEQUENCE [LARGE SCALE GENOMIC DNA]</scope>
    <source>
        <strain evidence="9 10">7521-2</strain>
    </source>
</reference>
<gene>
    <name evidence="9" type="ORF">CHH57_20615</name>
</gene>
<feature type="transmembrane region" description="Helical" evidence="7">
    <location>
        <begin position="130"/>
        <end position="147"/>
    </location>
</feature>
<dbReference type="InterPro" id="IPR000620">
    <property type="entry name" value="EamA_dom"/>
</dbReference>
<keyword evidence="3" id="KW-1003">Cell membrane</keyword>
<comment type="similarity">
    <text evidence="2">Belongs to the EamA transporter family.</text>
</comment>
<feature type="transmembrane region" description="Helical" evidence="7">
    <location>
        <begin position="12"/>
        <end position="34"/>
    </location>
</feature>
<comment type="subcellular location">
    <subcellularLocation>
        <location evidence="1">Cell membrane</location>
        <topology evidence="1">Multi-pass membrane protein</topology>
    </subcellularLocation>
</comment>
<proteinExistence type="inferred from homology"/>
<feature type="transmembrane region" description="Helical" evidence="7">
    <location>
        <begin position="278"/>
        <end position="295"/>
    </location>
</feature>
<keyword evidence="5 7" id="KW-1133">Transmembrane helix</keyword>
<dbReference type="EMBL" id="NPBQ01000127">
    <property type="protein sequence ID" value="PAD81312.1"/>
    <property type="molecule type" value="Genomic_DNA"/>
</dbReference>
<feature type="transmembrane region" description="Helical" evidence="7">
    <location>
        <begin position="221"/>
        <end position="241"/>
    </location>
</feature>
<dbReference type="Gene3D" id="1.10.3730.20">
    <property type="match status" value="1"/>
</dbReference>
<protein>
    <submittedName>
        <fullName evidence="9">EamA family transporter</fullName>
    </submittedName>
</protein>